<comment type="caution">
    <text evidence="2">The sequence shown here is derived from an EMBL/GenBank/DDBJ whole genome shotgun (WGS) entry which is preliminary data.</text>
</comment>
<keyword evidence="3" id="KW-1185">Reference proteome</keyword>
<name>A0A5B1CS39_9BACT</name>
<dbReference type="PANTHER" id="PTHR11203">
    <property type="entry name" value="CLEAVAGE AND POLYADENYLATION SPECIFICITY FACTOR FAMILY MEMBER"/>
    <property type="match status" value="1"/>
</dbReference>
<dbReference type="Gene3D" id="3.60.15.10">
    <property type="entry name" value="Ribonuclease Z/Hydroxyacylglutathione hydrolase-like"/>
    <property type="match status" value="1"/>
</dbReference>
<feature type="compositionally biased region" description="Basic and acidic residues" evidence="1">
    <location>
        <begin position="322"/>
        <end position="332"/>
    </location>
</feature>
<accession>A0A5B1CS39</accession>
<dbReference type="AlphaFoldDB" id="A0A5B1CS39"/>
<dbReference type="RefSeq" id="WP_068264804.1">
    <property type="nucleotide sequence ID" value="NZ_LWSK01000069.1"/>
</dbReference>
<dbReference type="EC" id="3.1.-.-" evidence="2"/>
<dbReference type="NCBIfam" id="TIGR04122">
    <property type="entry name" value="Xnuc_lig_assoc"/>
    <property type="match status" value="1"/>
</dbReference>
<gene>
    <name evidence="2" type="ORF">LF1_47650</name>
</gene>
<dbReference type="PANTHER" id="PTHR11203:SF49">
    <property type="entry name" value="BLL1145 PROTEIN"/>
    <property type="match status" value="1"/>
</dbReference>
<dbReference type="InterPro" id="IPR036866">
    <property type="entry name" value="RibonucZ/Hydroxyglut_hydro"/>
</dbReference>
<feature type="region of interest" description="Disordered" evidence="1">
    <location>
        <begin position="320"/>
        <end position="347"/>
    </location>
</feature>
<reference evidence="2 3" key="1">
    <citation type="submission" date="2019-08" db="EMBL/GenBank/DDBJ databases">
        <title>Deep-cultivation of Planctomycetes and their phenomic and genomic characterization uncovers novel biology.</title>
        <authorList>
            <person name="Wiegand S."/>
            <person name="Jogler M."/>
            <person name="Boedeker C."/>
            <person name="Pinto D."/>
            <person name="Vollmers J."/>
            <person name="Rivas-Marin E."/>
            <person name="Kohn T."/>
            <person name="Peeters S.H."/>
            <person name="Heuer A."/>
            <person name="Rast P."/>
            <person name="Oberbeckmann S."/>
            <person name="Bunk B."/>
            <person name="Jeske O."/>
            <person name="Meyerdierks A."/>
            <person name="Storesund J.E."/>
            <person name="Kallscheuer N."/>
            <person name="Luecker S."/>
            <person name="Lage O.M."/>
            <person name="Pohl T."/>
            <person name="Merkel B.J."/>
            <person name="Hornburger P."/>
            <person name="Mueller R.-W."/>
            <person name="Bruemmer F."/>
            <person name="Labrenz M."/>
            <person name="Spormann A.M."/>
            <person name="Op Den Camp H."/>
            <person name="Overmann J."/>
            <person name="Amann R."/>
            <person name="Jetten M.S.M."/>
            <person name="Mascher T."/>
            <person name="Medema M.H."/>
            <person name="Devos D.P."/>
            <person name="Kaster A.-K."/>
            <person name="Ovreas L."/>
            <person name="Rohde M."/>
            <person name="Galperin M.Y."/>
            <person name="Jogler C."/>
        </authorList>
    </citation>
    <scope>NUCLEOTIDE SEQUENCE [LARGE SCALE GENOMIC DNA]</scope>
    <source>
        <strain evidence="2 3">LF1</strain>
    </source>
</reference>
<proteinExistence type="predicted"/>
<dbReference type="InterPro" id="IPR026360">
    <property type="entry name" value="Xnuc_lig_assoc"/>
</dbReference>
<dbReference type="InterPro" id="IPR050698">
    <property type="entry name" value="MBL"/>
</dbReference>
<dbReference type="SUPFAM" id="SSF56281">
    <property type="entry name" value="Metallo-hydrolase/oxidoreductase"/>
    <property type="match status" value="1"/>
</dbReference>
<protein>
    <submittedName>
        <fullName evidence="2">Ribonuclease</fullName>
        <ecNumber evidence="2">3.1.-.-</ecNumber>
    </submittedName>
</protein>
<dbReference type="GO" id="GO:0004521">
    <property type="term" value="F:RNA endonuclease activity"/>
    <property type="evidence" value="ECO:0007669"/>
    <property type="project" value="TreeGrafter"/>
</dbReference>
<sequence length="347" mass="38679">MPAFHQILETTPRGLYCPAGDFYVDPHYPVDRAVVTHAHTDHARWGCKRYLAAARSEHLLRMRMNDDAEFQFLDYGEAITIGGVRVSFHPAGHMLGSAQVRLELAGKVAVVGGDYKLGTDSTCHPWEPVPCHLFVTETTFGLPVYRWEPQQQTIDAINDWWRVERDAGKCCVLYGYAVGKSQRLIAGLDPSLGTIYTHGAVEKGNEAYRKTGVELPETTFVGSVDRKQDWSGSIVVAVPSAHHTPWMRKFGNVSTAMASGWMAVRGARRRRSVDRGFVMSDHVDWPTLLEAVELCDPEIVWATHGYSSVVARYLQEQGRNAEVIDSRSRADSESDETDSAGNEEDPE</sequence>
<dbReference type="EMBL" id="VRLW01000001">
    <property type="protein sequence ID" value="KAA1262203.1"/>
    <property type="molecule type" value="Genomic_DNA"/>
</dbReference>
<dbReference type="GO" id="GO:0016787">
    <property type="term" value="F:hydrolase activity"/>
    <property type="evidence" value="ECO:0007669"/>
    <property type="project" value="UniProtKB-KW"/>
</dbReference>
<evidence type="ECO:0000313" key="2">
    <source>
        <dbReference type="EMBL" id="KAA1262203.1"/>
    </source>
</evidence>
<evidence type="ECO:0000256" key="1">
    <source>
        <dbReference type="SAM" id="MobiDB-lite"/>
    </source>
</evidence>
<dbReference type="Proteomes" id="UP000322699">
    <property type="component" value="Unassembled WGS sequence"/>
</dbReference>
<evidence type="ECO:0000313" key="3">
    <source>
        <dbReference type="Proteomes" id="UP000322699"/>
    </source>
</evidence>
<keyword evidence="2" id="KW-0378">Hydrolase</keyword>
<organism evidence="2 3">
    <name type="scientific">Rubripirellula obstinata</name>
    <dbReference type="NCBI Taxonomy" id="406547"/>
    <lineage>
        <taxon>Bacteria</taxon>
        <taxon>Pseudomonadati</taxon>
        <taxon>Planctomycetota</taxon>
        <taxon>Planctomycetia</taxon>
        <taxon>Pirellulales</taxon>
        <taxon>Pirellulaceae</taxon>
        <taxon>Rubripirellula</taxon>
    </lineage>
</organism>
<dbReference type="OrthoDB" id="9803916at2"/>
<feature type="compositionally biased region" description="Acidic residues" evidence="1">
    <location>
        <begin position="333"/>
        <end position="347"/>
    </location>
</feature>